<dbReference type="RefSeq" id="WP_154361765.1">
    <property type="nucleotide sequence ID" value="NZ_WKJM01000001.1"/>
</dbReference>
<dbReference type="Pfam" id="PF13579">
    <property type="entry name" value="Glyco_trans_4_4"/>
    <property type="match status" value="1"/>
</dbReference>
<feature type="domain" description="Glycosyltransferase subfamily 4-like N-terminal" evidence="1">
    <location>
        <begin position="23"/>
        <end position="203"/>
    </location>
</feature>
<sequence length="415" mass="45900">MVKRVLMIAYHYPPLRGGSGIHRTLSFTEYLPQLGWEPTVLSVSHNAYPDCGLAEAAPQVPVHRSFALDAARQLAIHGRYPALLAQPDRWISWWLSAVPAGLRLIRAHEPQFIWSSYPIATAHLIALTLHRLTGIPWIADQRDPMIDTGYPPDPRRRRIHGWIERQAVTRGAAIVCTTPGAVRDLNQRFPQADTSRIALIENGYDEVSFIGAEIAPPAPRADAPFRLLHSGVIYPSERDPTALFAALARLLAAGTITPANFRLVLRATGHDQYLRNLIARHQGLSHIIELAPPLTYREALGEMLNADGLLLLQAANCNGQIPAKLYEYLRARRPLLALTHPDGDSAGLLRRAGIDTMARLDSADDIAGALPHFLRLCRDQQAPIAPPALIARHSRAARARELAALLERIHCKEQP</sequence>
<dbReference type="InterPro" id="IPR028098">
    <property type="entry name" value="Glyco_trans_4-like_N"/>
</dbReference>
<proteinExistence type="predicted"/>
<evidence type="ECO:0000313" key="3">
    <source>
        <dbReference type="Proteomes" id="UP000481037"/>
    </source>
</evidence>
<evidence type="ECO:0000313" key="2">
    <source>
        <dbReference type="EMBL" id="MRX06429.1"/>
    </source>
</evidence>
<accession>A0A6L5Q9U8</accession>
<keyword evidence="2" id="KW-0808">Transferase</keyword>
<dbReference type="Gene3D" id="3.40.50.2000">
    <property type="entry name" value="Glycogen Phosphorylase B"/>
    <property type="match status" value="1"/>
</dbReference>
<dbReference type="GO" id="GO:0016757">
    <property type="term" value="F:glycosyltransferase activity"/>
    <property type="evidence" value="ECO:0007669"/>
    <property type="project" value="UniProtKB-ARBA"/>
</dbReference>
<gene>
    <name evidence="2" type="ORF">GJ697_01110</name>
</gene>
<keyword evidence="3" id="KW-1185">Reference proteome</keyword>
<name>A0A6L5Q9U8_9BURK</name>
<dbReference type="EMBL" id="WKJM01000001">
    <property type="protein sequence ID" value="MRX06429.1"/>
    <property type="molecule type" value="Genomic_DNA"/>
</dbReference>
<reference evidence="2 3" key="1">
    <citation type="submission" date="2019-11" db="EMBL/GenBank/DDBJ databases">
        <title>Novel species isolated from a subtropical stream in China.</title>
        <authorList>
            <person name="Lu H."/>
        </authorList>
    </citation>
    <scope>NUCLEOTIDE SEQUENCE [LARGE SCALE GENOMIC DNA]</scope>
    <source>
        <strain evidence="2 3">FT25W</strain>
    </source>
</reference>
<dbReference type="SUPFAM" id="SSF53756">
    <property type="entry name" value="UDP-Glycosyltransferase/glycogen phosphorylase"/>
    <property type="match status" value="1"/>
</dbReference>
<dbReference type="AlphaFoldDB" id="A0A6L5Q9U8"/>
<organism evidence="2 3">
    <name type="scientific">Duganella alba</name>
    <dbReference type="NCBI Taxonomy" id="2666081"/>
    <lineage>
        <taxon>Bacteria</taxon>
        <taxon>Pseudomonadati</taxon>
        <taxon>Pseudomonadota</taxon>
        <taxon>Betaproteobacteria</taxon>
        <taxon>Burkholderiales</taxon>
        <taxon>Oxalobacteraceae</taxon>
        <taxon>Telluria group</taxon>
        <taxon>Duganella</taxon>
    </lineage>
</organism>
<evidence type="ECO:0000259" key="1">
    <source>
        <dbReference type="Pfam" id="PF13579"/>
    </source>
</evidence>
<protein>
    <submittedName>
        <fullName evidence="2">Glycosyltransferase</fullName>
    </submittedName>
</protein>
<dbReference type="Proteomes" id="UP000481037">
    <property type="component" value="Unassembled WGS sequence"/>
</dbReference>
<comment type="caution">
    <text evidence="2">The sequence shown here is derived from an EMBL/GenBank/DDBJ whole genome shotgun (WGS) entry which is preliminary data.</text>
</comment>